<protein>
    <recommendedName>
        <fullName evidence="4">GDP-mannose pyrophosphatase</fullName>
    </recommendedName>
    <alternativeName>
        <fullName evidence="6">GDP-mannose hydrolase</fullName>
    </alternativeName>
    <alternativeName>
        <fullName evidence="7">GDPMK</fullName>
    </alternativeName>
</protein>
<evidence type="ECO:0000259" key="8">
    <source>
        <dbReference type="PROSITE" id="PS51462"/>
    </source>
</evidence>
<evidence type="ECO:0000256" key="1">
    <source>
        <dbReference type="ARBA" id="ARBA00000847"/>
    </source>
</evidence>
<dbReference type="PANTHER" id="PTHR11839:SF18">
    <property type="entry name" value="NUDIX HYDROLASE DOMAIN-CONTAINING PROTEIN"/>
    <property type="match status" value="1"/>
</dbReference>
<keyword evidence="5" id="KW-0378">Hydrolase</keyword>
<comment type="similarity">
    <text evidence="3">Belongs to the Nudix hydrolase family. NudK subfamily.</text>
</comment>
<dbReference type="CDD" id="cd03424">
    <property type="entry name" value="NUDIX_ADPRase_Nudt5_UGPPase_Nudt14"/>
    <property type="match status" value="1"/>
</dbReference>
<name>A0ABU0S5J1_9HYPH</name>
<dbReference type="PROSITE" id="PS51462">
    <property type="entry name" value="NUDIX"/>
    <property type="match status" value="1"/>
</dbReference>
<evidence type="ECO:0000256" key="3">
    <source>
        <dbReference type="ARBA" id="ARBA00007275"/>
    </source>
</evidence>
<evidence type="ECO:0000313" key="10">
    <source>
        <dbReference type="Proteomes" id="UP001237780"/>
    </source>
</evidence>
<evidence type="ECO:0000256" key="2">
    <source>
        <dbReference type="ARBA" id="ARBA00001946"/>
    </source>
</evidence>
<comment type="catalytic activity">
    <reaction evidence="1">
        <text>GDP-alpha-D-mannose + H2O = alpha-D-mannose 1-phosphate + GMP + 2 H(+)</text>
        <dbReference type="Rhea" id="RHEA:27978"/>
        <dbReference type="ChEBI" id="CHEBI:15377"/>
        <dbReference type="ChEBI" id="CHEBI:15378"/>
        <dbReference type="ChEBI" id="CHEBI:57527"/>
        <dbReference type="ChEBI" id="CHEBI:58115"/>
        <dbReference type="ChEBI" id="CHEBI:58409"/>
    </reaction>
</comment>
<dbReference type="InterPro" id="IPR020084">
    <property type="entry name" value="NUDIX_hydrolase_CS"/>
</dbReference>
<dbReference type="Gene3D" id="3.90.79.10">
    <property type="entry name" value="Nucleoside Triphosphate Pyrophosphohydrolase"/>
    <property type="match status" value="1"/>
</dbReference>
<dbReference type="Proteomes" id="UP001237780">
    <property type="component" value="Unassembled WGS sequence"/>
</dbReference>
<proteinExistence type="inferred from homology"/>
<evidence type="ECO:0000256" key="4">
    <source>
        <dbReference type="ARBA" id="ARBA00016377"/>
    </source>
</evidence>
<dbReference type="EMBL" id="JAUSZT010000002">
    <property type="protein sequence ID" value="MDQ0996027.1"/>
    <property type="molecule type" value="Genomic_DNA"/>
</dbReference>
<dbReference type="InterPro" id="IPR015797">
    <property type="entry name" value="NUDIX_hydrolase-like_dom_sf"/>
</dbReference>
<comment type="caution">
    <text evidence="9">The sequence shown here is derived from an EMBL/GenBank/DDBJ whole genome shotgun (WGS) entry which is preliminary data.</text>
</comment>
<gene>
    <name evidence="9" type="ORF">QFZ34_001204</name>
</gene>
<sequence>MMTNKDDPAPEILETETVYSNPFLTVKRIRQRTPLGNTATFFIREEAAVAVCLPVTSEGCFVMLKEFRAGPGKYLMEIPRGCVDENEGPEVAARRETIEEVGYDETSSIW</sequence>
<dbReference type="PANTHER" id="PTHR11839">
    <property type="entry name" value="UDP/ADP-SUGAR PYROPHOSPHATASE"/>
    <property type="match status" value="1"/>
</dbReference>
<dbReference type="Pfam" id="PF00293">
    <property type="entry name" value="NUDIX"/>
    <property type="match status" value="1"/>
</dbReference>
<dbReference type="SUPFAM" id="SSF55811">
    <property type="entry name" value="Nudix"/>
    <property type="match status" value="1"/>
</dbReference>
<comment type="cofactor">
    <cofactor evidence="2">
        <name>Mg(2+)</name>
        <dbReference type="ChEBI" id="CHEBI:18420"/>
    </cofactor>
</comment>
<evidence type="ECO:0000313" key="9">
    <source>
        <dbReference type="EMBL" id="MDQ0996027.1"/>
    </source>
</evidence>
<feature type="domain" description="Nudix hydrolase" evidence="8">
    <location>
        <begin position="44"/>
        <end position="110"/>
    </location>
</feature>
<evidence type="ECO:0000256" key="7">
    <source>
        <dbReference type="ARBA" id="ARBA00032272"/>
    </source>
</evidence>
<reference evidence="9 10" key="1">
    <citation type="submission" date="2023-07" db="EMBL/GenBank/DDBJ databases">
        <title>Comparative genomics of wheat-associated soil bacteria to identify genetic determinants of phenazine resistance.</title>
        <authorList>
            <person name="Mouncey N."/>
        </authorList>
    </citation>
    <scope>NUCLEOTIDE SEQUENCE [LARGE SCALE GENOMIC DNA]</scope>
    <source>
        <strain evidence="9 10">W4I11</strain>
    </source>
</reference>
<dbReference type="PROSITE" id="PS00893">
    <property type="entry name" value="NUDIX_BOX"/>
    <property type="match status" value="1"/>
</dbReference>
<organism evidence="9 10">
    <name type="scientific">Phyllobacterium ifriqiyense</name>
    <dbReference type="NCBI Taxonomy" id="314238"/>
    <lineage>
        <taxon>Bacteria</taxon>
        <taxon>Pseudomonadati</taxon>
        <taxon>Pseudomonadota</taxon>
        <taxon>Alphaproteobacteria</taxon>
        <taxon>Hyphomicrobiales</taxon>
        <taxon>Phyllobacteriaceae</taxon>
        <taxon>Phyllobacterium</taxon>
    </lineage>
</organism>
<evidence type="ECO:0000256" key="5">
    <source>
        <dbReference type="ARBA" id="ARBA00022801"/>
    </source>
</evidence>
<accession>A0ABU0S5J1</accession>
<dbReference type="InterPro" id="IPR000086">
    <property type="entry name" value="NUDIX_hydrolase_dom"/>
</dbReference>
<keyword evidence="10" id="KW-1185">Reference proteome</keyword>
<evidence type="ECO:0000256" key="6">
    <source>
        <dbReference type="ARBA" id="ARBA00032162"/>
    </source>
</evidence>
<dbReference type="RefSeq" id="WP_307278053.1">
    <property type="nucleotide sequence ID" value="NZ_JAUSZT010000002.1"/>
</dbReference>